<keyword evidence="2" id="KW-1185">Reference proteome</keyword>
<reference evidence="1" key="1">
    <citation type="submission" date="2022-02" db="EMBL/GenBank/DDBJ databases">
        <title>Plant Genome Project.</title>
        <authorList>
            <person name="Zhang R.-G."/>
        </authorList>
    </citation>
    <scope>NUCLEOTIDE SEQUENCE</scope>
    <source>
        <strain evidence="1">AT1</strain>
    </source>
</reference>
<comment type="caution">
    <text evidence="1">The sequence shown here is derived from an EMBL/GenBank/DDBJ whole genome shotgun (WGS) entry which is preliminary data.</text>
</comment>
<organism evidence="1 2">
    <name type="scientific">Rhododendron molle</name>
    <name type="common">Chinese azalea</name>
    <name type="synonym">Azalea mollis</name>
    <dbReference type="NCBI Taxonomy" id="49168"/>
    <lineage>
        <taxon>Eukaryota</taxon>
        <taxon>Viridiplantae</taxon>
        <taxon>Streptophyta</taxon>
        <taxon>Embryophyta</taxon>
        <taxon>Tracheophyta</taxon>
        <taxon>Spermatophyta</taxon>
        <taxon>Magnoliopsida</taxon>
        <taxon>eudicotyledons</taxon>
        <taxon>Gunneridae</taxon>
        <taxon>Pentapetalae</taxon>
        <taxon>asterids</taxon>
        <taxon>Ericales</taxon>
        <taxon>Ericaceae</taxon>
        <taxon>Ericoideae</taxon>
        <taxon>Rhodoreae</taxon>
        <taxon>Rhododendron</taxon>
    </lineage>
</organism>
<dbReference type="Proteomes" id="UP001062846">
    <property type="component" value="Chromosome 7"/>
</dbReference>
<sequence>MPPAFCSFAVVTTSPIQVDLHHSQFRSLSHPAEVCSRLERSELVNSSTRPHPSSLSLYNGCLLFVPQKSQKQIQIYSQECEEQSKFVKFVTAAVTVVCDCSILYESALGMKLLVTASVESAVVLVEKVLGASQPDILEIEKAKKMLKQMGIATWLEVRRYRDRNACIG</sequence>
<evidence type="ECO:0000313" key="1">
    <source>
        <dbReference type="EMBL" id="KAI8545356.1"/>
    </source>
</evidence>
<accession>A0ACC0MX78</accession>
<protein>
    <submittedName>
        <fullName evidence="1">Uncharacterized protein</fullName>
    </submittedName>
</protein>
<evidence type="ECO:0000313" key="2">
    <source>
        <dbReference type="Proteomes" id="UP001062846"/>
    </source>
</evidence>
<name>A0ACC0MX78_RHOML</name>
<dbReference type="EMBL" id="CM046394">
    <property type="protein sequence ID" value="KAI8545356.1"/>
    <property type="molecule type" value="Genomic_DNA"/>
</dbReference>
<gene>
    <name evidence="1" type="ORF">RHMOL_Rhmol07G0033600</name>
</gene>
<proteinExistence type="predicted"/>